<gene>
    <name evidence="5" type="ORF">GCM10023350_00300</name>
</gene>
<dbReference type="Pfam" id="PF13458">
    <property type="entry name" value="Peripla_BP_6"/>
    <property type="match status" value="1"/>
</dbReference>
<reference evidence="6" key="1">
    <citation type="journal article" date="2019" name="Int. J. Syst. Evol. Microbiol.">
        <title>The Global Catalogue of Microorganisms (GCM) 10K type strain sequencing project: providing services to taxonomists for standard genome sequencing and annotation.</title>
        <authorList>
            <consortium name="The Broad Institute Genomics Platform"/>
            <consortium name="The Broad Institute Genome Sequencing Center for Infectious Disease"/>
            <person name="Wu L."/>
            <person name="Ma J."/>
        </authorList>
    </citation>
    <scope>NUCLEOTIDE SEQUENCE [LARGE SCALE GENOMIC DNA]</scope>
    <source>
        <strain evidence="6">JCM 18532</strain>
    </source>
</reference>
<dbReference type="PANTHER" id="PTHR47628">
    <property type="match status" value="1"/>
</dbReference>
<feature type="region of interest" description="Disordered" evidence="3">
    <location>
        <begin position="477"/>
        <end position="500"/>
    </location>
</feature>
<accession>A0ABP8Y5W0</accession>
<dbReference type="InterPro" id="IPR028081">
    <property type="entry name" value="Leu-bd"/>
</dbReference>
<proteinExistence type="inferred from homology"/>
<dbReference type="PANTHER" id="PTHR47628:SF1">
    <property type="entry name" value="ALIPHATIC AMIDASE EXPRESSION-REGULATING PROTEIN"/>
    <property type="match status" value="1"/>
</dbReference>
<feature type="domain" description="Leucine-binding protein" evidence="4">
    <location>
        <begin position="135"/>
        <end position="440"/>
    </location>
</feature>
<keyword evidence="2" id="KW-0732">Signal</keyword>
<comment type="caution">
    <text evidence="5">The sequence shown here is derived from an EMBL/GenBank/DDBJ whole genome shotgun (WGS) entry which is preliminary data.</text>
</comment>
<evidence type="ECO:0000313" key="6">
    <source>
        <dbReference type="Proteomes" id="UP001499882"/>
    </source>
</evidence>
<organism evidence="5 6">
    <name type="scientific">Nocardioides endophyticus</name>
    <dbReference type="NCBI Taxonomy" id="1353775"/>
    <lineage>
        <taxon>Bacteria</taxon>
        <taxon>Bacillati</taxon>
        <taxon>Actinomycetota</taxon>
        <taxon>Actinomycetes</taxon>
        <taxon>Propionibacteriales</taxon>
        <taxon>Nocardioidaceae</taxon>
        <taxon>Nocardioides</taxon>
    </lineage>
</organism>
<evidence type="ECO:0000256" key="2">
    <source>
        <dbReference type="ARBA" id="ARBA00022729"/>
    </source>
</evidence>
<dbReference type="Proteomes" id="UP001499882">
    <property type="component" value="Unassembled WGS sequence"/>
</dbReference>
<dbReference type="EMBL" id="BAABKN010000001">
    <property type="protein sequence ID" value="GAA4722202.1"/>
    <property type="molecule type" value="Genomic_DNA"/>
</dbReference>
<sequence length="500" mass="54009">MASIVLAAHDEVFRTPRELYEMFGNESGASGGWLFGAQCDAVRPGNAVTLDLPLGSDVGDRVQLLGRISRCVPGRLIEITHDQPWQGELRVSLRRSTPMGSRVVVTASVDDQGLAWLMHRRGWPRLVAQDPGVHRIGLLVSKSGPNAVNSIACEYLAQMAVDEINSDGGLRGKRAELLVVDDATDPHRAFVESRHLLAAGCRAIIASVTSASFAAACQGVGASGIPIIQPHLNEGGPETTSVFRWGERPLAQVRALAQVAMESAGGRRWYLIGNDYCWSHAAHRDSKRVISEAGGHVIASTFARLGTLDFSRVVEDIERKGTEIVLSTLVGADEVAFQRQAHSAGIRSRCETVSLTMEEATRERVGDAAATGIWVAFSYFQSLDDREGDELSSRYRAQFGQLAPPISSFSHAVYEALMSYSAAARRCRNDDPISVANQLHAPRERIARRSVASPPPDFAHPGTLQVGQARIGGFALVDPAPPGRTTRGRARRSSSPLRAL</sequence>
<evidence type="ECO:0000313" key="5">
    <source>
        <dbReference type="EMBL" id="GAA4722202.1"/>
    </source>
</evidence>
<dbReference type="InterPro" id="IPR028082">
    <property type="entry name" value="Peripla_BP_I"/>
</dbReference>
<evidence type="ECO:0000256" key="1">
    <source>
        <dbReference type="ARBA" id="ARBA00010062"/>
    </source>
</evidence>
<dbReference type="Gene3D" id="3.30.530.20">
    <property type="match status" value="1"/>
</dbReference>
<evidence type="ECO:0000256" key="3">
    <source>
        <dbReference type="SAM" id="MobiDB-lite"/>
    </source>
</evidence>
<protein>
    <recommendedName>
        <fullName evidence="4">Leucine-binding protein domain-containing protein</fullName>
    </recommendedName>
</protein>
<dbReference type="SUPFAM" id="SSF53822">
    <property type="entry name" value="Periplasmic binding protein-like I"/>
    <property type="match status" value="1"/>
</dbReference>
<dbReference type="InterPro" id="IPR023393">
    <property type="entry name" value="START-like_dom_sf"/>
</dbReference>
<name>A0ABP8Y5W0_9ACTN</name>
<comment type="similarity">
    <text evidence="1">Belongs to the leucine-binding protein family.</text>
</comment>
<dbReference type="Gene3D" id="3.40.50.2300">
    <property type="match status" value="2"/>
</dbReference>
<evidence type="ECO:0000259" key="4">
    <source>
        <dbReference type="Pfam" id="PF13458"/>
    </source>
</evidence>
<keyword evidence="6" id="KW-1185">Reference proteome</keyword>